<keyword evidence="2" id="KW-1185">Reference proteome</keyword>
<protein>
    <submittedName>
        <fullName evidence="1">Uncharacterized protein</fullName>
    </submittedName>
</protein>
<name>A0ACB9QEM4_9MYRT</name>
<organism evidence="1 2">
    <name type="scientific">Melastoma candidum</name>
    <dbReference type="NCBI Taxonomy" id="119954"/>
    <lineage>
        <taxon>Eukaryota</taxon>
        <taxon>Viridiplantae</taxon>
        <taxon>Streptophyta</taxon>
        <taxon>Embryophyta</taxon>
        <taxon>Tracheophyta</taxon>
        <taxon>Spermatophyta</taxon>
        <taxon>Magnoliopsida</taxon>
        <taxon>eudicotyledons</taxon>
        <taxon>Gunneridae</taxon>
        <taxon>Pentapetalae</taxon>
        <taxon>rosids</taxon>
        <taxon>malvids</taxon>
        <taxon>Myrtales</taxon>
        <taxon>Melastomataceae</taxon>
        <taxon>Melastomatoideae</taxon>
        <taxon>Melastomateae</taxon>
        <taxon>Melastoma</taxon>
    </lineage>
</organism>
<sequence length="724" mass="83112">MGPDEARRTLSVGGSIANALDETHQVLHSRIVLLGLVTLIANITGIILLLSVVLGSRRRRSKSDLVKAFLFASYTMSPYLITYAMSLMLHPDPSVGRRGYGLMWAMLLLIAFGSTDSFCAYSLLDNEQWRRYNWQSTLKVCILITLLFPYYVYVYLPPIRLLIILSFLVVILLKLSSKNQSLAASSRYALEKSSMALLDYLKMEHKAVDMRQVNPVTMKGYRYVVGGEELLETKGITQVVTLEKVWNCEGELFSPDNGGNLIKDLCLSFSLFKILRLRYVGYKLPRDVNEKMVSLVRRGLLEHTDDDYHERVFRVVEDELAFLFDSFYTKFHLIFQPTRYPIRKAECLIIAVYSSTGIWVLFQSVFIDSSPKNGPPGIFWEKLYLSSAMLCLTIFVVVEFTQVYLLRYTRWAKVTNICKYVKSDPGCKKRYLEKHVKKICRLRSPQSWERKLQQYSLLDCYTYRPCKLLSNKFASMFIKWDRDGQKKDHPIDLSREVKKAVLDRLKDTNDTRLENGLASMRRHNVTSMLEWACKLETQSEVIMVWHIATSLCERMKFRVAMSLSKYLAYLVGFAPKLLPDHPYAAEALFDQIIKDAKRLFSGYNTKQQKRDKLRDISRGSGHGGTTLERGAVLGNTLLDEIGEPNLIWTILADFWVETMLYVAPSNNVTAHVEELANGGEFVTHLWALMYHAGIKREKRSRWSCPDMSAAVDDTGPPVMSREEP</sequence>
<accession>A0ACB9QEM4</accession>
<reference evidence="2" key="1">
    <citation type="journal article" date="2023" name="Front. Plant Sci.">
        <title>Chromosomal-level genome assembly of Melastoma candidum provides insights into trichome evolution.</title>
        <authorList>
            <person name="Zhong Y."/>
            <person name="Wu W."/>
            <person name="Sun C."/>
            <person name="Zou P."/>
            <person name="Liu Y."/>
            <person name="Dai S."/>
            <person name="Zhou R."/>
        </authorList>
    </citation>
    <scope>NUCLEOTIDE SEQUENCE [LARGE SCALE GENOMIC DNA]</scope>
</reference>
<gene>
    <name evidence="1" type="ORF">MLD38_020946</name>
</gene>
<comment type="caution">
    <text evidence="1">The sequence shown here is derived from an EMBL/GenBank/DDBJ whole genome shotgun (WGS) entry which is preliminary data.</text>
</comment>
<proteinExistence type="predicted"/>
<evidence type="ECO:0000313" key="2">
    <source>
        <dbReference type="Proteomes" id="UP001057402"/>
    </source>
</evidence>
<dbReference type="Proteomes" id="UP001057402">
    <property type="component" value="Chromosome 6"/>
</dbReference>
<dbReference type="EMBL" id="CM042885">
    <property type="protein sequence ID" value="KAI4364915.1"/>
    <property type="molecule type" value="Genomic_DNA"/>
</dbReference>
<evidence type="ECO:0000313" key="1">
    <source>
        <dbReference type="EMBL" id="KAI4364915.1"/>
    </source>
</evidence>